<gene>
    <name evidence="1" type="ORF">Q8791_05530</name>
</gene>
<evidence type="ECO:0000313" key="1">
    <source>
        <dbReference type="EMBL" id="MEE2036685.1"/>
    </source>
</evidence>
<reference evidence="1 2" key="1">
    <citation type="submission" date="2023-08" db="EMBL/GenBank/DDBJ databases">
        <authorList>
            <person name="Girao M."/>
            <person name="Carvalho M.F."/>
        </authorList>
    </citation>
    <scope>NUCLEOTIDE SEQUENCE [LARGE SCALE GENOMIC DNA]</scope>
    <source>
        <strain evidence="1 2">CT-R113</strain>
    </source>
</reference>
<dbReference type="RefSeq" id="WP_330090495.1">
    <property type="nucleotide sequence ID" value="NZ_JAUZMY010000004.1"/>
</dbReference>
<dbReference type="Proteomes" id="UP001356095">
    <property type="component" value="Unassembled WGS sequence"/>
</dbReference>
<proteinExistence type="predicted"/>
<accession>A0ABU7K3B6</accession>
<dbReference type="EMBL" id="JAUZMY010000004">
    <property type="protein sequence ID" value="MEE2036685.1"/>
    <property type="molecule type" value="Genomic_DNA"/>
</dbReference>
<sequence>METASVAEARRELMTACATPAERAARQGRLRPGLPQEDLLVMVCGVEHAVRVSSRERGEATALYVETLLEGLLIVP</sequence>
<comment type="caution">
    <text evidence="1">The sequence shown here is derived from an EMBL/GenBank/DDBJ whole genome shotgun (WGS) entry which is preliminary data.</text>
</comment>
<protein>
    <recommendedName>
        <fullName evidence="3">TetR family transcriptional regulator</fullName>
    </recommendedName>
</protein>
<dbReference type="InterPro" id="IPR036271">
    <property type="entry name" value="Tet_transcr_reg_TetR-rel_C_sf"/>
</dbReference>
<organism evidence="1 2">
    <name type="scientific">Nocardiopsis codii</name>
    <dbReference type="NCBI Taxonomy" id="3065942"/>
    <lineage>
        <taxon>Bacteria</taxon>
        <taxon>Bacillati</taxon>
        <taxon>Actinomycetota</taxon>
        <taxon>Actinomycetes</taxon>
        <taxon>Streptosporangiales</taxon>
        <taxon>Nocardiopsidaceae</taxon>
        <taxon>Nocardiopsis</taxon>
    </lineage>
</organism>
<evidence type="ECO:0000313" key="2">
    <source>
        <dbReference type="Proteomes" id="UP001356095"/>
    </source>
</evidence>
<name>A0ABU7K3B6_9ACTN</name>
<dbReference type="SUPFAM" id="SSF48498">
    <property type="entry name" value="Tetracyclin repressor-like, C-terminal domain"/>
    <property type="match status" value="1"/>
</dbReference>
<evidence type="ECO:0008006" key="3">
    <source>
        <dbReference type="Google" id="ProtNLM"/>
    </source>
</evidence>
<dbReference type="Gene3D" id="1.10.357.10">
    <property type="entry name" value="Tetracycline Repressor, domain 2"/>
    <property type="match status" value="1"/>
</dbReference>
<keyword evidence="2" id="KW-1185">Reference proteome</keyword>